<evidence type="ECO:0000313" key="2">
    <source>
        <dbReference type="Proteomes" id="UP000054011"/>
    </source>
</evidence>
<dbReference type="EMBL" id="LNSV01000094">
    <property type="protein sequence ID" value="KUH36076.1"/>
    <property type="molecule type" value="Genomic_DNA"/>
</dbReference>
<accession>A0A100Y1Q9</accession>
<reference evidence="1 2" key="1">
    <citation type="submission" date="2015-11" db="EMBL/GenBank/DDBJ databases">
        <title>Genome-wide analysis reveals the secondary metabolome in Streptomyces kanasensis ZX01.</title>
        <authorList>
            <person name="Zhang G."/>
            <person name="Han L."/>
            <person name="Feng J."/>
            <person name="Zhang X."/>
        </authorList>
    </citation>
    <scope>NUCLEOTIDE SEQUENCE [LARGE SCALE GENOMIC DNA]</scope>
    <source>
        <strain evidence="1 2">ZX01</strain>
    </source>
</reference>
<name>A0A100Y1Q9_9ACTN</name>
<dbReference type="AlphaFoldDB" id="A0A100Y1Q9"/>
<keyword evidence="2" id="KW-1185">Reference proteome</keyword>
<comment type="caution">
    <text evidence="1">The sequence shown here is derived from an EMBL/GenBank/DDBJ whole genome shotgun (WGS) entry which is preliminary data.</text>
</comment>
<protein>
    <submittedName>
        <fullName evidence="1">Uncharacterized protein</fullName>
    </submittedName>
</protein>
<sequence>MNQPELMGHIQGFTDSKEDGRQLLFVRPLAKVFEIADRARHRVPREAWIVIQNRHDVRVG</sequence>
<proteinExistence type="predicted"/>
<evidence type="ECO:0000313" key="1">
    <source>
        <dbReference type="EMBL" id="KUH36076.1"/>
    </source>
</evidence>
<gene>
    <name evidence="1" type="ORF">ATE80_25670</name>
</gene>
<dbReference type="Proteomes" id="UP000054011">
    <property type="component" value="Unassembled WGS sequence"/>
</dbReference>
<organism evidence="1 2">
    <name type="scientific">Streptomyces kanasensis</name>
    <dbReference type="NCBI Taxonomy" id="936756"/>
    <lineage>
        <taxon>Bacteria</taxon>
        <taxon>Bacillati</taxon>
        <taxon>Actinomycetota</taxon>
        <taxon>Actinomycetes</taxon>
        <taxon>Kitasatosporales</taxon>
        <taxon>Streptomycetaceae</taxon>
        <taxon>Streptomyces</taxon>
    </lineage>
</organism>